<dbReference type="Proteomes" id="UP000198820">
    <property type="component" value="Unassembled WGS sequence"/>
</dbReference>
<reference evidence="2 3" key="1">
    <citation type="submission" date="2016-10" db="EMBL/GenBank/DDBJ databases">
        <authorList>
            <person name="de Groot N.N."/>
        </authorList>
    </citation>
    <scope>NUCLEOTIDE SEQUENCE [LARGE SCALE GENOMIC DNA]</scope>
    <source>
        <strain evidence="2 3">DSM 23581</strain>
    </source>
</reference>
<dbReference type="EMBL" id="FNQF01000006">
    <property type="protein sequence ID" value="SEA52024.1"/>
    <property type="molecule type" value="Genomic_DNA"/>
</dbReference>
<dbReference type="InterPro" id="IPR027395">
    <property type="entry name" value="WH_DNA-bd_dom"/>
</dbReference>
<sequence>MKKLNPLLHQELRLSIISFLANVEWVEFNKLLEATSASKGNLSVQLKKLETADYIEIEKSFKDNYPLTRCRMTELGRDELESYIQTLKSMLDI</sequence>
<dbReference type="InterPro" id="IPR036388">
    <property type="entry name" value="WH-like_DNA-bd_sf"/>
</dbReference>
<dbReference type="PANTHER" id="PTHR37318">
    <property type="entry name" value="BSL7504 PROTEIN"/>
    <property type="match status" value="1"/>
</dbReference>
<evidence type="ECO:0000313" key="3">
    <source>
        <dbReference type="Proteomes" id="UP000198820"/>
    </source>
</evidence>
<dbReference type="GO" id="GO:0003677">
    <property type="term" value="F:DNA binding"/>
    <property type="evidence" value="ECO:0007669"/>
    <property type="project" value="UniProtKB-KW"/>
</dbReference>
<dbReference type="Gene3D" id="1.10.10.10">
    <property type="entry name" value="Winged helix-like DNA-binding domain superfamily/Winged helix DNA-binding domain"/>
    <property type="match status" value="1"/>
</dbReference>
<organism evidence="2 3">
    <name type="scientific">Psychroflexus halocasei</name>
    <dbReference type="NCBI Taxonomy" id="908615"/>
    <lineage>
        <taxon>Bacteria</taxon>
        <taxon>Pseudomonadati</taxon>
        <taxon>Bacteroidota</taxon>
        <taxon>Flavobacteriia</taxon>
        <taxon>Flavobacteriales</taxon>
        <taxon>Flavobacteriaceae</taxon>
        <taxon>Psychroflexus</taxon>
    </lineage>
</organism>
<evidence type="ECO:0000313" key="2">
    <source>
        <dbReference type="EMBL" id="SEA52024.1"/>
    </source>
</evidence>
<accession>A0A1H4BVA2</accession>
<keyword evidence="2" id="KW-0238">DNA-binding</keyword>
<evidence type="ECO:0000259" key="1">
    <source>
        <dbReference type="Pfam" id="PF13601"/>
    </source>
</evidence>
<dbReference type="SUPFAM" id="SSF46785">
    <property type="entry name" value="Winged helix' DNA-binding domain"/>
    <property type="match status" value="1"/>
</dbReference>
<name>A0A1H4BVA2_9FLAO</name>
<dbReference type="RefSeq" id="WP_093244361.1">
    <property type="nucleotide sequence ID" value="NZ_FNQF01000006.1"/>
</dbReference>
<feature type="domain" description="Winged helix DNA-binding" evidence="1">
    <location>
        <begin position="12"/>
        <end position="90"/>
    </location>
</feature>
<protein>
    <submittedName>
        <fullName evidence="2">Winged helix DNA-binding domain-containing protein</fullName>
    </submittedName>
</protein>
<dbReference type="Pfam" id="PF13601">
    <property type="entry name" value="HTH_34"/>
    <property type="match status" value="1"/>
</dbReference>
<dbReference type="AlphaFoldDB" id="A0A1H4BVA2"/>
<gene>
    <name evidence="2" type="ORF">SAMN05421540_106174</name>
</gene>
<dbReference type="STRING" id="908615.SAMN05421540_106174"/>
<dbReference type="InterPro" id="IPR036390">
    <property type="entry name" value="WH_DNA-bd_sf"/>
</dbReference>
<dbReference type="PANTHER" id="PTHR37318:SF1">
    <property type="entry name" value="BSL7504 PROTEIN"/>
    <property type="match status" value="1"/>
</dbReference>
<proteinExistence type="predicted"/>
<keyword evidence="3" id="KW-1185">Reference proteome</keyword>